<dbReference type="RefSeq" id="WP_109603784.1">
    <property type="nucleotide sequence ID" value="NZ_QGGI01000002.1"/>
</dbReference>
<dbReference type="Proteomes" id="UP000245921">
    <property type="component" value="Unassembled WGS sequence"/>
</dbReference>
<evidence type="ECO:0000313" key="3">
    <source>
        <dbReference type="EMBL" id="PWJ96161.1"/>
    </source>
</evidence>
<dbReference type="SUPFAM" id="SSF56601">
    <property type="entry name" value="beta-lactamase/transpeptidase-like"/>
    <property type="match status" value="1"/>
</dbReference>
<name>A0AA45HJF2_9BACT</name>
<comment type="similarity">
    <text evidence="1">Belongs to the beta-lactamase family.</text>
</comment>
<dbReference type="InterPro" id="IPR012338">
    <property type="entry name" value="Beta-lactam/transpept-like"/>
</dbReference>
<dbReference type="InterPro" id="IPR051478">
    <property type="entry name" value="Beta-lactamase-like_AB/R"/>
</dbReference>
<dbReference type="AlphaFoldDB" id="A0AA45HJF2"/>
<dbReference type="Gene3D" id="3.40.710.10">
    <property type="entry name" value="DD-peptidase/beta-lactamase superfamily"/>
    <property type="match status" value="1"/>
</dbReference>
<proteinExistence type="inferred from homology"/>
<reference evidence="3 4" key="1">
    <citation type="submission" date="2018-05" db="EMBL/GenBank/DDBJ databases">
        <title>Genomic Encyclopedia of Type Strains, Phase IV (KMG-IV): sequencing the most valuable type-strain genomes for metagenomic binning, comparative biology and taxonomic classification.</title>
        <authorList>
            <person name="Goeker M."/>
        </authorList>
    </citation>
    <scope>NUCLEOTIDE SEQUENCE [LARGE SCALE GENOMIC DNA]</scope>
    <source>
        <strain evidence="3 4">DSM 24906</strain>
    </source>
</reference>
<gene>
    <name evidence="3" type="ORF">C7380_10270</name>
</gene>
<dbReference type="InterPro" id="IPR001466">
    <property type="entry name" value="Beta-lactam-related"/>
</dbReference>
<evidence type="ECO:0000313" key="4">
    <source>
        <dbReference type="Proteomes" id="UP000245921"/>
    </source>
</evidence>
<accession>A0AA45HJF2</accession>
<dbReference type="PANTHER" id="PTHR22935:SF95">
    <property type="entry name" value="BETA-LACTAMASE-LIKE 1-RELATED"/>
    <property type="match status" value="1"/>
</dbReference>
<dbReference type="EMBL" id="QGGI01000002">
    <property type="protein sequence ID" value="PWJ96161.1"/>
    <property type="molecule type" value="Genomic_DNA"/>
</dbReference>
<protein>
    <submittedName>
        <fullName evidence="3">CubicO group peptidase (Beta-lactamase class C family)</fullName>
    </submittedName>
</protein>
<feature type="domain" description="Beta-lactamase-related" evidence="2">
    <location>
        <begin position="13"/>
        <end position="330"/>
    </location>
</feature>
<comment type="caution">
    <text evidence="3">The sequence shown here is derived from an EMBL/GenBank/DDBJ whole genome shotgun (WGS) entry which is preliminary data.</text>
</comment>
<evidence type="ECO:0000256" key="1">
    <source>
        <dbReference type="ARBA" id="ARBA00038473"/>
    </source>
</evidence>
<evidence type="ECO:0000259" key="2">
    <source>
        <dbReference type="Pfam" id="PF00144"/>
    </source>
</evidence>
<organism evidence="3 4">
    <name type="scientific">Oceanotoga teriensis</name>
    <dbReference type="NCBI Taxonomy" id="515440"/>
    <lineage>
        <taxon>Bacteria</taxon>
        <taxon>Thermotogati</taxon>
        <taxon>Thermotogota</taxon>
        <taxon>Thermotogae</taxon>
        <taxon>Petrotogales</taxon>
        <taxon>Petrotogaceae</taxon>
        <taxon>Oceanotoga</taxon>
    </lineage>
</organism>
<sequence>MNENLTSQINLLEKYIIENMKKEDIPGISYAIIFNDEVVFANSYGYSDKENKIKTTLDTIFPIFSITKLFTAIMCMQINEKNIINIDDPIKKYLNDLNLNHFFKDKNPLNITFRHLISHTSGLPREAPLNYWISNKFPSTKEVLNSINNIELNFKPGTNYHYSNLGIVLLASILEKVINMNYEDYIVQEILIPLKMFNSGFDLKKLNNNSSISKIYTELNFDSLPNMNAFKRSGGLYSNIKDLSKFLSLQFKYDSNQNEILNSNTIFQMHKPQFILEDWSGGMGLGWALNKIKNYSTIRHSGGLLNGVSSNITAIPKLKFGTIILTNKDTQYLVEDLAYKSIEYLIPFFEEIKVNNNNKIISLNLYEGFYKFDYFPNNYKFEIKALNNTLLAFFPDAGPLKKLNPVKFIPLGNDHFLMKNWFLPFFEDELCYFKKDYSGNIIGIYISGFYSPKLK</sequence>
<keyword evidence="4" id="KW-1185">Reference proteome</keyword>
<dbReference type="Pfam" id="PF00144">
    <property type="entry name" value="Beta-lactamase"/>
    <property type="match status" value="1"/>
</dbReference>
<dbReference type="PANTHER" id="PTHR22935">
    <property type="entry name" value="PENICILLIN-BINDING PROTEIN"/>
    <property type="match status" value="1"/>
</dbReference>